<organism evidence="4 5">
    <name type="scientific">Phaseolus angularis</name>
    <name type="common">Azuki bean</name>
    <name type="synonym">Vigna angularis</name>
    <dbReference type="NCBI Taxonomy" id="3914"/>
    <lineage>
        <taxon>Eukaryota</taxon>
        <taxon>Viridiplantae</taxon>
        <taxon>Streptophyta</taxon>
        <taxon>Embryophyta</taxon>
        <taxon>Tracheophyta</taxon>
        <taxon>Spermatophyta</taxon>
        <taxon>Magnoliopsida</taxon>
        <taxon>eudicotyledons</taxon>
        <taxon>Gunneridae</taxon>
        <taxon>Pentapetalae</taxon>
        <taxon>rosids</taxon>
        <taxon>fabids</taxon>
        <taxon>Fabales</taxon>
        <taxon>Fabaceae</taxon>
        <taxon>Papilionoideae</taxon>
        <taxon>50 kb inversion clade</taxon>
        <taxon>NPAAA clade</taxon>
        <taxon>indigoferoid/millettioid clade</taxon>
        <taxon>Phaseoleae</taxon>
        <taxon>Vigna</taxon>
    </lineage>
</organism>
<reference evidence="5" key="1">
    <citation type="journal article" date="2015" name="Proc. Natl. Acad. Sci. U.S.A.">
        <title>Genome sequencing of adzuki bean (Vigna angularis) provides insight into high starch and low fat accumulation and domestication.</title>
        <authorList>
            <person name="Yang K."/>
            <person name="Tian Z."/>
            <person name="Chen C."/>
            <person name="Luo L."/>
            <person name="Zhao B."/>
            <person name="Wang Z."/>
            <person name="Yu L."/>
            <person name="Li Y."/>
            <person name="Sun Y."/>
            <person name="Li W."/>
            <person name="Chen Y."/>
            <person name="Li Y."/>
            <person name="Zhang Y."/>
            <person name="Ai D."/>
            <person name="Zhao J."/>
            <person name="Shang C."/>
            <person name="Ma Y."/>
            <person name="Wu B."/>
            <person name="Wang M."/>
            <person name="Gao L."/>
            <person name="Sun D."/>
            <person name="Zhang P."/>
            <person name="Guo F."/>
            <person name="Wang W."/>
            <person name="Li Y."/>
            <person name="Wang J."/>
            <person name="Varshney R.K."/>
            <person name="Wang J."/>
            <person name="Ling H.Q."/>
            <person name="Wan P."/>
        </authorList>
    </citation>
    <scope>NUCLEOTIDE SEQUENCE</scope>
    <source>
        <strain evidence="5">cv. Jingnong 6</strain>
    </source>
</reference>
<protein>
    <submittedName>
        <fullName evidence="4">Uncharacterized protein</fullName>
    </submittedName>
</protein>
<dbReference type="Proteomes" id="UP000053144">
    <property type="component" value="Chromosome 4"/>
</dbReference>
<sequence length="107" mass="11747">MPTPLPPISIFGTTRVEQWIRTCEKGGPSSGGPRPINFCNGKKPSCFYPIPQATDCILHVVERANAPLIYLSRDAAESEIRLLQSLLVREGKHAPLVKLPPQNSAEK</sequence>
<accession>A0A0L9UGZ7</accession>
<name>A0A0L9UGZ7_PHAAN</name>
<dbReference type="EMBL" id="CM003374">
    <property type="protein sequence ID" value="KOM42018.1"/>
    <property type="molecule type" value="Genomic_DNA"/>
</dbReference>
<dbReference type="InterPro" id="IPR045130">
    <property type="entry name" value="OFUT2-like"/>
</dbReference>
<dbReference type="Gramene" id="KOM42018">
    <property type="protein sequence ID" value="KOM42018"/>
    <property type="gene ID" value="LR48_Vigan04g221600"/>
</dbReference>
<keyword evidence="2" id="KW-0294">Fucose metabolism</keyword>
<evidence type="ECO:0000256" key="3">
    <source>
        <dbReference type="ARBA" id="ARBA00023277"/>
    </source>
</evidence>
<proteinExistence type="predicted"/>
<dbReference type="PANTHER" id="PTHR13398:SF0">
    <property type="entry name" value="GDP-FUCOSE PROTEIN O-FUCOSYLTRANSFERASE 2"/>
    <property type="match status" value="1"/>
</dbReference>
<evidence type="ECO:0000256" key="2">
    <source>
        <dbReference type="ARBA" id="ARBA00023253"/>
    </source>
</evidence>
<evidence type="ECO:0000313" key="5">
    <source>
        <dbReference type="Proteomes" id="UP000053144"/>
    </source>
</evidence>
<dbReference type="AlphaFoldDB" id="A0A0L9UGZ7"/>
<keyword evidence="1" id="KW-0808">Transferase</keyword>
<keyword evidence="3" id="KW-0119">Carbohydrate metabolism</keyword>
<dbReference type="GO" id="GO:0046922">
    <property type="term" value="F:peptide-O-fucosyltransferase activity"/>
    <property type="evidence" value="ECO:0007669"/>
    <property type="project" value="InterPro"/>
</dbReference>
<evidence type="ECO:0000256" key="1">
    <source>
        <dbReference type="ARBA" id="ARBA00022679"/>
    </source>
</evidence>
<dbReference type="PANTHER" id="PTHR13398">
    <property type="entry name" value="GDP-FUCOSE PROTEIN O-FUCOSYLTRANSFERASE 2"/>
    <property type="match status" value="1"/>
</dbReference>
<dbReference type="STRING" id="3914.A0A0L9UGZ7"/>
<gene>
    <name evidence="4" type="ORF">LR48_Vigan04g221600</name>
</gene>
<evidence type="ECO:0000313" key="4">
    <source>
        <dbReference type="EMBL" id="KOM42018.1"/>
    </source>
</evidence>
<dbReference type="GO" id="GO:0006004">
    <property type="term" value="P:fucose metabolic process"/>
    <property type="evidence" value="ECO:0007669"/>
    <property type="project" value="UniProtKB-KW"/>
</dbReference>